<evidence type="ECO:0000313" key="4">
    <source>
        <dbReference type="Proteomes" id="UP001152797"/>
    </source>
</evidence>
<evidence type="ECO:0000313" key="3">
    <source>
        <dbReference type="EMBL" id="CAL4776955.1"/>
    </source>
</evidence>
<accession>A0A9P1FV63</accession>
<dbReference type="OrthoDB" id="438530at2759"/>
<organism evidence="2">
    <name type="scientific">Cladocopium goreaui</name>
    <dbReference type="NCBI Taxonomy" id="2562237"/>
    <lineage>
        <taxon>Eukaryota</taxon>
        <taxon>Sar</taxon>
        <taxon>Alveolata</taxon>
        <taxon>Dinophyceae</taxon>
        <taxon>Suessiales</taxon>
        <taxon>Symbiodiniaceae</taxon>
        <taxon>Cladocopium</taxon>
    </lineage>
</organism>
<dbReference type="EMBL" id="CAMXCT010001391">
    <property type="protein sequence ID" value="CAI3989643.1"/>
    <property type="molecule type" value="Genomic_DNA"/>
</dbReference>
<dbReference type="AlphaFoldDB" id="A0A9P1FV63"/>
<gene>
    <name evidence="2" type="ORF">C1SCF055_LOCUS16702</name>
</gene>
<dbReference type="EMBL" id="CAMXCT030001391">
    <property type="protein sequence ID" value="CAL4776955.1"/>
    <property type="molecule type" value="Genomic_DNA"/>
</dbReference>
<dbReference type="EMBL" id="CAMXCT020001391">
    <property type="protein sequence ID" value="CAL1143018.1"/>
    <property type="molecule type" value="Genomic_DNA"/>
</dbReference>
<feature type="region of interest" description="Disordered" evidence="1">
    <location>
        <begin position="33"/>
        <end position="85"/>
    </location>
</feature>
<comment type="caution">
    <text evidence="2">The sequence shown here is derived from an EMBL/GenBank/DDBJ whole genome shotgun (WGS) entry which is preliminary data.</text>
</comment>
<reference evidence="2" key="1">
    <citation type="submission" date="2022-10" db="EMBL/GenBank/DDBJ databases">
        <authorList>
            <person name="Chen Y."/>
            <person name="Dougan E. K."/>
            <person name="Chan C."/>
            <person name="Rhodes N."/>
            <person name="Thang M."/>
        </authorList>
    </citation>
    <scope>NUCLEOTIDE SEQUENCE</scope>
</reference>
<reference evidence="3 4" key="2">
    <citation type="submission" date="2024-05" db="EMBL/GenBank/DDBJ databases">
        <authorList>
            <person name="Chen Y."/>
            <person name="Shah S."/>
            <person name="Dougan E. K."/>
            <person name="Thang M."/>
            <person name="Chan C."/>
        </authorList>
    </citation>
    <scope>NUCLEOTIDE SEQUENCE [LARGE SCALE GENOMIC DNA]</scope>
</reference>
<protein>
    <submittedName>
        <fullName evidence="3">Glycine cleavage system H protein, mitochondrial</fullName>
    </submittedName>
</protein>
<sequence>MTPNVLEICFQQTARAQIWKNVRLYREEKRYLANPYPDRGGNPRDQKGDLKGGKGKAKEKAKASAKGGKPGAARPGSPLWLGGEAAQHHSQISEAQFVGGTGTVDRDHPYIVSRDRKHGDPFPLPRLDKDFAFAEDFNFDLRGLSSLHLQLVNEAIRSANGLAGVCMRAKHSALSFPAASRKRPTSVQVTMINDLVARILEVGPPPEGLREDDALKELAGASYLYEEANNLAKYDPEKIKIFKRRLYPLEARSLCSKDVEAQLKHFQHFVERSEEEILAAYPEGLGVEPYWDPQLKKSLRNREDLYFRLWKAGLLSFRRKRKALIAFFVIKKKDGMQRLICDARQANRCHRPPPPTKLSTPAAFGGLDLTEYNIMEQGFGEIFGLHDGEGPQEHPPRVACRGNEGDVGDCFYNFTIEELASWFCTFDSFSVERLAELGMEPTTIFDDDLQKYTPVQPGEVLIPCFRGVCMGWSWALHLAQSIVTHQASLSVNGDSSDLLLDKAIVPDISPCKPVIGVYVDNLQVIGGSASSINERITGIVNTFQQLGIPFVVSGDEALDRFETLGLVFDLERRCIRHRAARSWRLYMATRALLRRGRIRGEMMRVCIGHVVHHFQLARCNMSAIHACYRFVEASLGKRSLVWPSVRLGMRMVLGLIFLNEADLQAPYHNTVYLGDSSSHGFSLMETTATELEVKTAMRCQERWRFVEAHVEVPDGEVTHGCTHARGQSPLQGLASSTTYGKSVRAKAEVHMKRKNITLKGEIQSTNTVTIEVPTICEPLRECWHKPGRYRLLVARPWKYKLEHINLKEARVLLMGLRRHCRSAQNAHCRLLSLSDNLSCVLAFSKGRSSSYALNQLVRRSAAYCIFLGIRWHIRHIPTGVNTADAPSRWFDPSPPKKWAKAEHDMILRTAIYDSSAATGGAKDEYVGKFATRDIEPQRINLADTQCFSSRDKDFDIPDIHIPSVIPVVLPLFFLEVFADSARLTSSMAAMGFTCLAAFDFRMGVEFDLTRPSTQSLLLALLERGLVWYIHFGLPGACWSRARKGIKNHVRARAREKVSLELTMFTIAACRIQYRMGWFFSIENPRGSRVWEFPPLVDLFGLHQVQFIHWSMCSYGSMYKQDTSLLTNMASLRALARACTKNHHHASQCGTKRLPASCKVKSGNPTACAGEYPWGLAQAWALAVYEQAPQAAFQADVSNFSRVVGQRFKEIAQQRRPHRQSAAEGERGALHLQAPQRTRAKAKTCSQPILFRQLTNQHSQWLKEQGA</sequence>
<evidence type="ECO:0000313" key="2">
    <source>
        <dbReference type="EMBL" id="CAI3989643.1"/>
    </source>
</evidence>
<feature type="compositionally biased region" description="Basic and acidic residues" evidence="1">
    <location>
        <begin position="41"/>
        <end position="62"/>
    </location>
</feature>
<evidence type="ECO:0000256" key="1">
    <source>
        <dbReference type="SAM" id="MobiDB-lite"/>
    </source>
</evidence>
<feature type="compositionally biased region" description="Low complexity" evidence="1">
    <location>
        <begin position="64"/>
        <end position="73"/>
    </location>
</feature>
<keyword evidence="4" id="KW-1185">Reference proteome</keyword>
<name>A0A9P1FV63_9DINO</name>
<dbReference type="Proteomes" id="UP001152797">
    <property type="component" value="Unassembled WGS sequence"/>
</dbReference>
<proteinExistence type="predicted"/>